<sequence length="161" mass="18751">MQSINNSNKCEKIVIFNGQLEFGTGRILLDQKSLVEYPTPAILIATKESTSFFSCQECFEDKQNAFIKSRGKGIDAYKIVRLFVDKSGFCIYLETHQRYIFLRRAVHVEIGNHTLQVIITDYDGHYFGILVWIYDIKIGQNTGLIHNFYRQLCYRLLVSFF</sequence>
<proteinExistence type="predicted"/>
<dbReference type="Proteomes" id="UP000887579">
    <property type="component" value="Unplaced"/>
</dbReference>
<evidence type="ECO:0000313" key="2">
    <source>
        <dbReference type="WBParaSite" id="ES5_v2.g12897.t1"/>
    </source>
</evidence>
<accession>A0AC34F6W7</accession>
<name>A0AC34F6W7_9BILA</name>
<reference evidence="2" key="1">
    <citation type="submission" date="2022-11" db="UniProtKB">
        <authorList>
            <consortium name="WormBaseParasite"/>
        </authorList>
    </citation>
    <scope>IDENTIFICATION</scope>
</reference>
<organism evidence="1 2">
    <name type="scientific">Panagrolaimus sp. ES5</name>
    <dbReference type="NCBI Taxonomy" id="591445"/>
    <lineage>
        <taxon>Eukaryota</taxon>
        <taxon>Metazoa</taxon>
        <taxon>Ecdysozoa</taxon>
        <taxon>Nematoda</taxon>
        <taxon>Chromadorea</taxon>
        <taxon>Rhabditida</taxon>
        <taxon>Tylenchina</taxon>
        <taxon>Panagrolaimomorpha</taxon>
        <taxon>Panagrolaimoidea</taxon>
        <taxon>Panagrolaimidae</taxon>
        <taxon>Panagrolaimus</taxon>
    </lineage>
</organism>
<protein>
    <submittedName>
        <fullName evidence="2">Uncharacterized protein</fullName>
    </submittedName>
</protein>
<evidence type="ECO:0000313" key="1">
    <source>
        <dbReference type="Proteomes" id="UP000887579"/>
    </source>
</evidence>
<dbReference type="WBParaSite" id="ES5_v2.g12897.t1">
    <property type="protein sequence ID" value="ES5_v2.g12897.t1"/>
    <property type="gene ID" value="ES5_v2.g12897"/>
</dbReference>